<name>A0A0F5FSG9_9HYPH</name>
<accession>A0A0F5FSG9</accession>
<dbReference type="STRING" id="443610.VE25_10625"/>
<evidence type="ECO:0000313" key="2">
    <source>
        <dbReference type="Proteomes" id="UP000033632"/>
    </source>
</evidence>
<dbReference type="Proteomes" id="UP000033632">
    <property type="component" value="Unassembled WGS sequence"/>
</dbReference>
<sequence length="237" mass="24446">MIAVADRAMIPAGMEGSAMRAFVIGLMLACALATPASAQYEHCGEDDIACHELWYWLEETLFLYEQGVSASLDEGARQCFAADIAAWRAEVEASCADDAVCTEAALRQRIASLDPLQPGANAAEGAAMDGVPELAAVLGPEPETGAPASAEPLEASGPLVWAGENPEHMGLAVDAGATAPHVVVFDMEIGSQAGHDALLALAEAATPVRVTGGARVAPDGVANFDTAGCRLVYRLPD</sequence>
<keyword evidence="2" id="KW-1185">Reference proteome</keyword>
<dbReference type="AlphaFoldDB" id="A0A0F5FSG9"/>
<dbReference type="EMBL" id="JZEX01000107">
    <property type="protein sequence ID" value="KKB11816.1"/>
    <property type="molecule type" value="Genomic_DNA"/>
</dbReference>
<organism evidence="1 2">
    <name type="scientific">Devosia geojensis</name>
    <dbReference type="NCBI Taxonomy" id="443610"/>
    <lineage>
        <taxon>Bacteria</taxon>
        <taxon>Pseudomonadati</taxon>
        <taxon>Pseudomonadota</taxon>
        <taxon>Alphaproteobacteria</taxon>
        <taxon>Hyphomicrobiales</taxon>
        <taxon>Devosiaceae</taxon>
        <taxon>Devosia</taxon>
    </lineage>
</organism>
<reference evidence="1 2" key="1">
    <citation type="submission" date="2015-03" db="EMBL/GenBank/DDBJ databases">
        <authorList>
            <person name="Hassan Y.I."/>
            <person name="Lepp D."/>
            <person name="Li X.-Z."/>
            <person name="Zhou T."/>
        </authorList>
    </citation>
    <scope>NUCLEOTIDE SEQUENCE [LARGE SCALE GENOMIC DNA]</scope>
    <source>
        <strain evidence="1 2">BD-c194</strain>
    </source>
</reference>
<proteinExistence type="predicted"/>
<dbReference type="PATRIC" id="fig|443610.3.peg.328"/>
<gene>
    <name evidence="1" type="ORF">VE25_10625</name>
</gene>
<protein>
    <submittedName>
        <fullName evidence="1">Uncharacterized protein</fullName>
    </submittedName>
</protein>
<comment type="caution">
    <text evidence="1">The sequence shown here is derived from an EMBL/GenBank/DDBJ whole genome shotgun (WGS) entry which is preliminary data.</text>
</comment>
<evidence type="ECO:0000313" key="1">
    <source>
        <dbReference type="EMBL" id="KKB11816.1"/>
    </source>
</evidence>